<evidence type="ECO:0000313" key="1">
    <source>
        <dbReference type="EMBL" id="OQR74664.1"/>
    </source>
</evidence>
<dbReference type="AlphaFoldDB" id="A0A1V9XMC8"/>
<name>A0A1V9XMC8_9ACAR</name>
<accession>A0A1V9XMC8</accession>
<protein>
    <submittedName>
        <fullName evidence="1">Uncharacterized protein</fullName>
    </submittedName>
</protein>
<keyword evidence="2" id="KW-1185">Reference proteome</keyword>
<dbReference type="InParanoid" id="A0A1V9XMC8"/>
<comment type="caution">
    <text evidence="1">The sequence shown here is derived from an EMBL/GenBank/DDBJ whole genome shotgun (WGS) entry which is preliminary data.</text>
</comment>
<evidence type="ECO:0000313" key="2">
    <source>
        <dbReference type="Proteomes" id="UP000192247"/>
    </source>
</evidence>
<sequence>MFLVMYFSYRVFFQQFVFPLPVIDYCRINSANKTNCSLRSF</sequence>
<dbReference type="Proteomes" id="UP000192247">
    <property type="component" value="Unassembled WGS sequence"/>
</dbReference>
<dbReference type="EMBL" id="MNPL01007603">
    <property type="protein sequence ID" value="OQR74664.1"/>
    <property type="molecule type" value="Genomic_DNA"/>
</dbReference>
<proteinExistence type="predicted"/>
<organism evidence="1 2">
    <name type="scientific">Tropilaelaps mercedesae</name>
    <dbReference type="NCBI Taxonomy" id="418985"/>
    <lineage>
        <taxon>Eukaryota</taxon>
        <taxon>Metazoa</taxon>
        <taxon>Ecdysozoa</taxon>
        <taxon>Arthropoda</taxon>
        <taxon>Chelicerata</taxon>
        <taxon>Arachnida</taxon>
        <taxon>Acari</taxon>
        <taxon>Parasitiformes</taxon>
        <taxon>Mesostigmata</taxon>
        <taxon>Gamasina</taxon>
        <taxon>Dermanyssoidea</taxon>
        <taxon>Laelapidae</taxon>
        <taxon>Tropilaelaps</taxon>
    </lineage>
</organism>
<reference evidence="1 2" key="1">
    <citation type="journal article" date="2017" name="Gigascience">
        <title>Draft genome of the honey bee ectoparasitic mite, Tropilaelaps mercedesae, is shaped by the parasitic life history.</title>
        <authorList>
            <person name="Dong X."/>
            <person name="Armstrong S.D."/>
            <person name="Xia D."/>
            <person name="Makepeace B.L."/>
            <person name="Darby A.C."/>
            <person name="Kadowaki T."/>
        </authorList>
    </citation>
    <scope>NUCLEOTIDE SEQUENCE [LARGE SCALE GENOMIC DNA]</scope>
    <source>
        <strain evidence="1">Wuxi-XJTLU</strain>
    </source>
</reference>
<gene>
    <name evidence="1" type="ORF">BIW11_08916</name>
</gene>